<reference evidence="3" key="2">
    <citation type="submission" date="2015-01" db="EMBL/GenBank/DDBJ databases">
        <title>Evolutionary Origins and Diversification of the Mycorrhizal Mutualists.</title>
        <authorList>
            <consortium name="DOE Joint Genome Institute"/>
            <consortium name="Mycorrhizal Genomics Consortium"/>
            <person name="Kohler A."/>
            <person name="Kuo A."/>
            <person name="Nagy L.G."/>
            <person name="Floudas D."/>
            <person name="Copeland A."/>
            <person name="Barry K.W."/>
            <person name="Cichocki N."/>
            <person name="Veneault-Fourrey C."/>
            <person name="LaButti K."/>
            <person name="Lindquist E.A."/>
            <person name="Lipzen A."/>
            <person name="Lundell T."/>
            <person name="Morin E."/>
            <person name="Murat C."/>
            <person name="Riley R."/>
            <person name="Ohm R."/>
            <person name="Sun H."/>
            <person name="Tunlid A."/>
            <person name="Henrissat B."/>
            <person name="Grigoriev I.V."/>
            <person name="Hibbett D.S."/>
            <person name="Martin F."/>
        </authorList>
    </citation>
    <scope>NUCLEOTIDE SEQUENCE [LARGE SCALE GENOMIC DNA]</scope>
    <source>
        <strain evidence="3">441</strain>
    </source>
</reference>
<organism evidence="2 3">
    <name type="scientific">Pisolithus microcarpus 441</name>
    <dbReference type="NCBI Taxonomy" id="765257"/>
    <lineage>
        <taxon>Eukaryota</taxon>
        <taxon>Fungi</taxon>
        <taxon>Dikarya</taxon>
        <taxon>Basidiomycota</taxon>
        <taxon>Agaricomycotina</taxon>
        <taxon>Agaricomycetes</taxon>
        <taxon>Agaricomycetidae</taxon>
        <taxon>Boletales</taxon>
        <taxon>Sclerodermatineae</taxon>
        <taxon>Pisolithaceae</taxon>
        <taxon>Pisolithus</taxon>
    </lineage>
</organism>
<feature type="region of interest" description="Disordered" evidence="1">
    <location>
        <begin position="1"/>
        <end position="34"/>
    </location>
</feature>
<dbReference type="Proteomes" id="UP000054018">
    <property type="component" value="Unassembled WGS sequence"/>
</dbReference>
<sequence length="59" mass="6361">MRPRSGGGVSLSKDGPYSGIHGDEPTLRYRSDDDDEMYMAQIAPRNASSSTMVLSGVQL</sequence>
<evidence type="ECO:0000313" key="2">
    <source>
        <dbReference type="EMBL" id="KIK26271.1"/>
    </source>
</evidence>
<keyword evidence="3" id="KW-1185">Reference proteome</keyword>
<dbReference type="EMBL" id="KN833702">
    <property type="protein sequence ID" value="KIK26271.1"/>
    <property type="molecule type" value="Genomic_DNA"/>
</dbReference>
<protein>
    <submittedName>
        <fullName evidence="2">Uncharacterized protein</fullName>
    </submittedName>
</protein>
<proteinExistence type="predicted"/>
<dbReference type="AlphaFoldDB" id="A0A0C9ZAG5"/>
<accession>A0A0C9ZAG5</accession>
<gene>
    <name evidence="2" type="ORF">PISMIDRAFT_676051</name>
</gene>
<reference evidence="2 3" key="1">
    <citation type="submission" date="2014-04" db="EMBL/GenBank/DDBJ databases">
        <authorList>
            <consortium name="DOE Joint Genome Institute"/>
            <person name="Kuo A."/>
            <person name="Kohler A."/>
            <person name="Costa M.D."/>
            <person name="Nagy L.G."/>
            <person name="Floudas D."/>
            <person name="Copeland A."/>
            <person name="Barry K.W."/>
            <person name="Cichocki N."/>
            <person name="Veneault-Fourrey C."/>
            <person name="LaButti K."/>
            <person name="Lindquist E.A."/>
            <person name="Lipzen A."/>
            <person name="Lundell T."/>
            <person name="Morin E."/>
            <person name="Murat C."/>
            <person name="Sun H."/>
            <person name="Tunlid A."/>
            <person name="Henrissat B."/>
            <person name="Grigoriev I.V."/>
            <person name="Hibbett D.S."/>
            <person name="Martin F."/>
            <person name="Nordberg H.P."/>
            <person name="Cantor M.N."/>
            <person name="Hua S.X."/>
        </authorList>
    </citation>
    <scope>NUCLEOTIDE SEQUENCE [LARGE SCALE GENOMIC DNA]</scope>
    <source>
        <strain evidence="2 3">441</strain>
    </source>
</reference>
<evidence type="ECO:0000313" key="3">
    <source>
        <dbReference type="Proteomes" id="UP000054018"/>
    </source>
</evidence>
<name>A0A0C9ZAG5_9AGAM</name>
<evidence type="ECO:0000256" key="1">
    <source>
        <dbReference type="SAM" id="MobiDB-lite"/>
    </source>
</evidence>
<dbReference type="HOGENOM" id="CLU_2961718_0_0_1"/>
<feature type="compositionally biased region" description="Basic and acidic residues" evidence="1">
    <location>
        <begin position="21"/>
        <end position="31"/>
    </location>
</feature>